<reference evidence="4 5" key="1">
    <citation type="submission" date="2016-09" db="EMBL/GenBank/DDBJ databases">
        <title>genome sequence of Mycobacterium sp. 739 SCH.</title>
        <authorList>
            <person name="Greninger A.L."/>
            <person name="Qin X."/>
            <person name="Jerome K."/>
            <person name="Vora S."/>
            <person name="Quinn K."/>
        </authorList>
    </citation>
    <scope>NUCLEOTIDE SEQUENCE [LARGE SCALE GENOMIC DNA]</scope>
    <source>
        <strain evidence="4 5">SCH</strain>
    </source>
</reference>
<proteinExistence type="predicted"/>
<feature type="region of interest" description="Disordered" evidence="1">
    <location>
        <begin position="1"/>
        <end position="61"/>
    </location>
</feature>
<keyword evidence="2" id="KW-1133">Transmembrane helix</keyword>
<name>A0A1E8Q079_9MYCO</name>
<feature type="compositionally biased region" description="Pro residues" evidence="1">
    <location>
        <begin position="29"/>
        <end position="40"/>
    </location>
</feature>
<accession>A0A1E8Q079</accession>
<keyword evidence="2" id="KW-0472">Membrane</keyword>
<organism evidence="4 5">
    <name type="scientific">Mycolicibacterium grossiae</name>
    <dbReference type="NCBI Taxonomy" id="1552759"/>
    <lineage>
        <taxon>Bacteria</taxon>
        <taxon>Bacillati</taxon>
        <taxon>Actinomycetota</taxon>
        <taxon>Actinomycetes</taxon>
        <taxon>Mycobacteriales</taxon>
        <taxon>Mycobacteriaceae</taxon>
        <taxon>Mycolicibacterium</taxon>
    </lineage>
</organism>
<gene>
    <name evidence="4" type="ORF">BEL07_21045</name>
</gene>
<feature type="compositionally biased region" description="Low complexity" evidence="1">
    <location>
        <begin position="41"/>
        <end position="51"/>
    </location>
</feature>
<dbReference type="SUPFAM" id="SSF81995">
    <property type="entry name" value="beta-sandwich domain of Sec23/24"/>
    <property type="match status" value="1"/>
</dbReference>
<feature type="transmembrane region" description="Helical" evidence="2">
    <location>
        <begin position="67"/>
        <end position="92"/>
    </location>
</feature>
<protein>
    <recommendedName>
        <fullName evidence="3">Septum formation-related domain-containing protein</fullName>
    </recommendedName>
</protein>
<evidence type="ECO:0000313" key="5">
    <source>
        <dbReference type="Proteomes" id="UP000178953"/>
    </source>
</evidence>
<comment type="caution">
    <text evidence="4">The sequence shown here is derived from an EMBL/GenBank/DDBJ whole genome shotgun (WGS) entry which is preliminary data.</text>
</comment>
<evidence type="ECO:0000259" key="3">
    <source>
        <dbReference type="Pfam" id="PF13845"/>
    </source>
</evidence>
<feature type="domain" description="Septum formation-related" evidence="3">
    <location>
        <begin position="94"/>
        <end position="194"/>
    </location>
</feature>
<evidence type="ECO:0000256" key="1">
    <source>
        <dbReference type="SAM" id="MobiDB-lite"/>
    </source>
</evidence>
<dbReference type="Proteomes" id="UP000178953">
    <property type="component" value="Unassembled WGS sequence"/>
</dbReference>
<dbReference type="InterPro" id="IPR026004">
    <property type="entry name" value="Septum_form"/>
</dbReference>
<dbReference type="Pfam" id="PF13845">
    <property type="entry name" value="Septum_form"/>
    <property type="match status" value="1"/>
</dbReference>
<dbReference type="AlphaFoldDB" id="A0A1E8Q079"/>
<evidence type="ECO:0000313" key="4">
    <source>
        <dbReference type="EMBL" id="OFJ51791.1"/>
    </source>
</evidence>
<dbReference type="EMBL" id="MCHX01000056">
    <property type="protein sequence ID" value="OFJ51791.1"/>
    <property type="molecule type" value="Genomic_DNA"/>
</dbReference>
<sequence length="207" mass="22201">MVTWPSGDPNQPYGQQPPPPYGPGYPQQPGYPPPPPPPLPYQQGPYGTPYPQGYPPQPPPKKSKKPLIIALVVVGVLAVVGIGVVAVLTFAFKDRVVATDVQVGSCITDVPTESRIMTLPTVDCAKPHGGEVYAVLNMPDGDYPGAAAIDEWQNKCPEELATYSPDAMLDETVGVFVLYPTKETWDVGDRAVTCIATFDQPRTGTLK</sequence>
<evidence type="ECO:0000256" key="2">
    <source>
        <dbReference type="SAM" id="Phobius"/>
    </source>
</evidence>
<keyword evidence="5" id="KW-1185">Reference proteome</keyword>
<keyword evidence="2" id="KW-0812">Transmembrane</keyword>